<accession>A0A6C0AJJ7</accession>
<organism evidence="1">
    <name type="scientific">viral metagenome</name>
    <dbReference type="NCBI Taxonomy" id="1070528"/>
    <lineage>
        <taxon>unclassified sequences</taxon>
        <taxon>metagenomes</taxon>
        <taxon>organismal metagenomes</taxon>
    </lineage>
</organism>
<evidence type="ECO:0000313" key="1">
    <source>
        <dbReference type="EMBL" id="QHS79902.1"/>
    </source>
</evidence>
<dbReference type="EMBL" id="MN740664">
    <property type="protein sequence ID" value="QHS79902.1"/>
    <property type="molecule type" value="Genomic_DNA"/>
</dbReference>
<dbReference type="AlphaFoldDB" id="A0A6C0AJJ7"/>
<protein>
    <submittedName>
        <fullName evidence="1">Uncharacterized protein</fullName>
    </submittedName>
</protein>
<proteinExistence type="predicted"/>
<sequence length="122" mass="14064">MSTMSSQRHNAYLIALAECRASPQYTVLTPVGEIACTTEPLMEDDTKGWRTVRRCMKTCRRHQCRACDRGLSRRARVRTNEELDEEADLDNWEDVEHYGRSTYTTGPVYEHNGALFDIGSRF</sequence>
<reference evidence="1" key="1">
    <citation type="journal article" date="2020" name="Nature">
        <title>Giant virus diversity and host interactions through global metagenomics.</title>
        <authorList>
            <person name="Schulz F."/>
            <person name="Roux S."/>
            <person name="Paez-Espino D."/>
            <person name="Jungbluth S."/>
            <person name="Walsh D.A."/>
            <person name="Denef V.J."/>
            <person name="McMahon K.D."/>
            <person name="Konstantinidis K.T."/>
            <person name="Eloe-Fadrosh E.A."/>
            <person name="Kyrpides N.C."/>
            <person name="Woyke T."/>
        </authorList>
    </citation>
    <scope>NUCLEOTIDE SEQUENCE</scope>
    <source>
        <strain evidence="1">GVMAG-S-1035375-24</strain>
    </source>
</reference>
<name>A0A6C0AJJ7_9ZZZZ</name>